<comment type="caution">
    <text evidence="2">The sequence shown here is derived from an EMBL/GenBank/DDBJ whole genome shotgun (WGS) entry which is preliminary data.</text>
</comment>
<reference evidence="2 3" key="1">
    <citation type="submission" date="2019-02" db="EMBL/GenBank/DDBJ databases">
        <title>Deep-cultivation of Planctomycetes and their phenomic and genomic characterization uncovers novel biology.</title>
        <authorList>
            <person name="Wiegand S."/>
            <person name="Jogler M."/>
            <person name="Boedeker C."/>
            <person name="Pinto D."/>
            <person name="Vollmers J."/>
            <person name="Rivas-Marin E."/>
            <person name="Kohn T."/>
            <person name="Peeters S.H."/>
            <person name="Heuer A."/>
            <person name="Rast P."/>
            <person name="Oberbeckmann S."/>
            <person name="Bunk B."/>
            <person name="Jeske O."/>
            <person name="Meyerdierks A."/>
            <person name="Storesund J.E."/>
            <person name="Kallscheuer N."/>
            <person name="Luecker S."/>
            <person name="Lage O.M."/>
            <person name="Pohl T."/>
            <person name="Merkel B.J."/>
            <person name="Hornburger P."/>
            <person name="Mueller R.-W."/>
            <person name="Bruemmer F."/>
            <person name="Labrenz M."/>
            <person name="Spormann A.M."/>
            <person name="Op Den Camp H."/>
            <person name="Overmann J."/>
            <person name="Amann R."/>
            <person name="Jetten M.S.M."/>
            <person name="Mascher T."/>
            <person name="Medema M.H."/>
            <person name="Devos D.P."/>
            <person name="Kaster A.-K."/>
            <person name="Ovreas L."/>
            <person name="Rohde M."/>
            <person name="Galperin M.Y."/>
            <person name="Jogler C."/>
        </authorList>
    </citation>
    <scope>NUCLEOTIDE SEQUENCE [LARGE SCALE GENOMIC DNA]</scope>
    <source>
        <strain evidence="2 3">KOR42</strain>
    </source>
</reference>
<organism evidence="2 3">
    <name type="scientific">Thalassoglobus neptunius</name>
    <dbReference type="NCBI Taxonomy" id="1938619"/>
    <lineage>
        <taxon>Bacteria</taxon>
        <taxon>Pseudomonadati</taxon>
        <taxon>Planctomycetota</taxon>
        <taxon>Planctomycetia</taxon>
        <taxon>Planctomycetales</taxon>
        <taxon>Planctomycetaceae</taxon>
        <taxon>Thalassoglobus</taxon>
    </lineage>
</organism>
<protein>
    <submittedName>
        <fullName evidence="2">Uncharacterized protein</fullName>
    </submittedName>
</protein>
<keyword evidence="1" id="KW-1133">Transmembrane helix</keyword>
<feature type="transmembrane region" description="Helical" evidence="1">
    <location>
        <begin position="6"/>
        <end position="24"/>
    </location>
</feature>
<gene>
    <name evidence="2" type="ORF">KOR42_54610</name>
</gene>
<accession>A0A5C5UYH9</accession>
<evidence type="ECO:0000313" key="3">
    <source>
        <dbReference type="Proteomes" id="UP000317243"/>
    </source>
</evidence>
<evidence type="ECO:0000256" key="1">
    <source>
        <dbReference type="SAM" id="Phobius"/>
    </source>
</evidence>
<dbReference type="AlphaFoldDB" id="A0A5C5UYH9"/>
<name>A0A5C5UYH9_9PLAN</name>
<keyword evidence="1" id="KW-0812">Transmembrane</keyword>
<dbReference type="Proteomes" id="UP000317243">
    <property type="component" value="Unassembled WGS sequence"/>
</dbReference>
<keyword evidence="1" id="KW-0472">Membrane</keyword>
<sequence>MNETVLITLIAAPLVVLAVTLYWVDRIRRREALYRWSAQQGYKVLSFRRPLVTEASAFPMSASKSQHVFHVDVETPNGKRRSGWVRLGSAWLGLASKKVDTRWEAEE</sequence>
<keyword evidence="3" id="KW-1185">Reference proteome</keyword>
<evidence type="ECO:0000313" key="2">
    <source>
        <dbReference type="EMBL" id="TWT30522.1"/>
    </source>
</evidence>
<proteinExistence type="predicted"/>
<dbReference type="EMBL" id="SIHI01000105">
    <property type="protein sequence ID" value="TWT30522.1"/>
    <property type="molecule type" value="Genomic_DNA"/>
</dbReference>